<evidence type="ECO:0000313" key="2">
    <source>
        <dbReference type="Proteomes" id="UP000288716"/>
    </source>
</evidence>
<dbReference type="AlphaFoldDB" id="A0A443RTL5"/>
<dbReference type="PANTHER" id="PTHR23117">
    <property type="entry name" value="GUANYLATE KINASE-RELATED"/>
    <property type="match status" value="1"/>
</dbReference>
<name>A0A443RTL5_9ACAR</name>
<keyword evidence="2" id="KW-1185">Reference proteome</keyword>
<keyword evidence="1" id="KW-0808">Transferase</keyword>
<reference evidence="1 2" key="1">
    <citation type="journal article" date="2018" name="Gigascience">
        <title>Genomes of trombidid mites reveal novel predicted allergens and laterally-transferred genes associated with secondary metabolism.</title>
        <authorList>
            <person name="Dong X."/>
            <person name="Chaisiri K."/>
            <person name="Xia D."/>
            <person name="Armstrong S.D."/>
            <person name="Fang Y."/>
            <person name="Donnelly M.J."/>
            <person name="Kadowaki T."/>
            <person name="McGarry J.W."/>
            <person name="Darby A.C."/>
            <person name="Makepeace B.L."/>
        </authorList>
    </citation>
    <scope>NUCLEOTIDE SEQUENCE [LARGE SCALE GENOMIC DNA]</scope>
    <source>
        <strain evidence="1">UoL-UT</strain>
    </source>
</reference>
<organism evidence="1 2">
    <name type="scientific">Leptotrombidium deliense</name>
    <dbReference type="NCBI Taxonomy" id="299467"/>
    <lineage>
        <taxon>Eukaryota</taxon>
        <taxon>Metazoa</taxon>
        <taxon>Ecdysozoa</taxon>
        <taxon>Arthropoda</taxon>
        <taxon>Chelicerata</taxon>
        <taxon>Arachnida</taxon>
        <taxon>Acari</taxon>
        <taxon>Acariformes</taxon>
        <taxon>Trombidiformes</taxon>
        <taxon>Prostigmata</taxon>
        <taxon>Anystina</taxon>
        <taxon>Parasitengona</taxon>
        <taxon>Trombiculoidea</taxon>
        <taxon>Trombiculidae</taxon>
        <taxon>Leptotrombidium</taxon>
    </lineage>
</organism>
<proteinExistence type="predicted"/>
<keyword evidence="1" id="KW-0418">Kinase</keyword>
<accession>A0A443RTL5</accession>
<feature type="non-terminal residue" evidence="1">
    <location>
        <position position="1"/>
    </location>
</feature>
<dbReference type="Proteomes" id="UP000288716">
    <property type="component" value="Unassembled WGS sequence"/>
</dbReference>
<dbReference type="Gene3D" id="3.40.50.300">
    <property type="entry name" value="P-loop containing nucleotide triphosphate hydrolases"/>
    <property type="match status" value="1"/>
</dbReference>
<evidence type="ECO:0000313" key="1">
    <source>
        <dbReference type="EMBL" id="RWS18696.1"/>
    </source>
</evidence>
<dbReference type="SUPFAM" id="SSF52540">
    <property type="entry name" value="P-loop containing nucleoside triphosphate hydrolases"/>
    <property type="match status" value="1"/>
</dbReference>
<dbReference type="EMBL" id="NCKV01035687">
    <property type="protein sequence ID" value="RWS18696.1"/>
    <property type="molecule type" value="Genomic_DNA"/>
</dbReference>
<dbReference type="InterPro" id="IPR027417">
    <property type="entry name" value="P-loop_NTPase"/>
</dbReference>
<protein>
    <submittedName>
        <fullName evidence="1">Guanylate kinase-like isoform X1</fullName>
    </submittedName>
</protein>
<gene>
    <name evidence="1" type="ORF">B4U80_01606</name>
</gene>
<dbReference type="GO" id="GO:0005829">
    <property type="term" value="C:cytosol"/>
    <property type="evidence" value="ECO:0007669"/>
    <property type="project" value="TreeGrafter"/>
</dbReference>
<sequence length="59" mass="6876">LPNLDILEKRLRDRTIESKKCIQKRLKQSNKMEMGDGETPENFDLVVVNDVIKEAYVTL</sequence>
<dbReference type="VEuPathDB" id="VectorBase:LDEU013344"/>
<dbReference type="OrthoDB" id="6334211at2759"/>
<comment type="caution">
    <text evidence="1">The sequence shown here is derived from an EMBL/GenBank/DDBJ whole genome shotgun (WGS) entry which is preliminary data.</text>
</comment>
<dbReference type="PANTHER" id="PTHR23117:SF13">
    <property type="entry name" value="GUANYLATE KINASE"/>
    <property type="match status" value="1"/>
</dbReference>
<dbReference type="GO" id="GO:0004385">
    <property type="term" value="F:GMP kinase activity"/>
    <property type="evidence" value="ECO:0007669"/>
    <property type="project" value="TreeGrafter"/>
</dbReference>